<dbReference type="InterPro" id="IPR026122">
    <property type="entry name" value="MOV-10/SDE3_DEXXQ/H-box"/>
</dbReference>
<evidence type="ECO:0000256" key="4">
    <source>
        <dbReference type="ARBA" id="ARBA00022490"/>
    </source>
</evidence>
<accession>A0A5N5QPG0</accession>
<dbReference type="FunFam" id="3.40.50.300:FF:000326">
    <property type="entry name" value="P-loop containing nucleoside triphosphate hydrolase"/>
    <property type="match status" value="1"/>
</dbReference>
<feature type="domain" description="Helicase ATP-binding" evidence="13">
    <location>
        <begin position="475"/>
        <end position="648"/>
    </location>
</feature>
<sequence>MSRRELIYKLKLITQASHENSTRHIRLLARHPIDFSSPPVIEISTPPHATQCEACNSTIPVAQLAKHNQTNSHITRQRVFNYHNALARSQENQGGVEVSGPQDGVDFGICEPGENGTPVTSTIWIECVGQMSVSLMRVQTSSSFGAQPGFLPWFTLSTIPLPMTITPQNRMSIEIQFTSHGQRGRFEDRLEFVLRDSNNEVFVITRPLKAVVGNDDLRALAPTVPYRRQRRARQRTAEQTTISIEEQNMPAVGLRVKYKRRLCHENIPHDMKHILSQGSMEERVNAFRDRFIPGRLNIASFEQYWSGLVRAELIQARIDLSKFDMDDVTLGRQGNRYQLAVPGLAEQRWSNLCDLIVLKGDRIKLHPHSSEDGVWFEGIVQEVLATSVFIVFHSTFPHQQRALYDVQFVLNPVPFKRMLQALKIIPRRSEVLFPLVSDVAPNTNITWPTTESEIQLYNRLLESNAEQIQAVKKVTQLSPGNPPFIIFGPPGTGKTVTIVECISQLLNNPQGRILACAPSNSASDLIAQRLIMSRGLQPNELFRLNALWRPFVTLPPDLLEYSLHTGDRFKVPSLEQLNSYRVIVTTCSSSALLYAHGVDSGKFTHIFVDEAGQGSEPEVMIPILTMSGPTTNIILSGDPKQLGPIIRSPAARQLGMSTSYLDRLMSSPAYDEVSMRGISVAKLLKNFRSHEAILSFPNQEFYRNELVACAPSNITDVFLQWRGLGTSKFPIVFDAVVGEDMQEENSPSYFNPHEASLVKEYVQGLIPFVASTKHIGIVTPYKAQVRKIRQLLRDIQITNVDIGSVEQFQGQERQVIIISTVRSNQDQLSFDLKHTLGFVAHKQRLNVALTRAQSLLIVIGDPSVLGLDPLWRRFLYFVHRSGGWKGVPFPWNPDADPDEQEAMSALAEQTIRDLLRRSHPDENEGIEELEHIGTADL</sequence>
<dbReference type="Proteomes" id="UP000383932">
    <property type="component" value="Unassembled WGS sequence"/>
</dbReference>
<dbReference type="EC" id="3.6.4.13" evidence="3"/>
<keyword evidence="7 14" id="KW-0347">Helicase</keyword>
<dbReference type="GO" id="GO:0016787">
    <property type="term" value="F:hydrolase activity"/>
    <property type="evidence" value="ECO:0007669"/>
    <property type="project" value="UniProtKB-KW"/>
</dbReference>
<feature type="region of interest" description="Disordered" evidence="12">
    <location>
        <begin position="917"/>
        <end position="937"/>
    </location>
</feature>
<dbReference type="SUPFAM" id="SSF52540">
    <property type="entry name" value="P-loop containing nucleoside triphosphate hydrolases"/>
    <property type="match status" value="1"/>
</dbReference>
<evidence type="ECO:0000256" key="9">
    <source>
        <dbReference type="ARBA" id="ARBA00023158"/>
    </source>
</evidence>
<evidence type="ECO:0000256" key="2">
    <source>
        <dbReference type="ARBA" id="ARBA00005601"/>
    </source>
</evidence>
<evidence type="ECO:0000256" key="12">
    <source>
        <dbReference type="SAM" id="MobiDB-lite"/>
    </source>
</evidence>
<dbReference type="Gene3D" id="3.40.50.300">
    <property type="entry name" value="P-loop containing nucleotide triphosphate hydrolases"/>
    <property type="match status" value="2"/>
</dbReference>
<evidence type="ECO:0000256" key="3">
    <source>
        <dbReference type="ARBA" id="ARBA00012552"/>
    </source>
</evidence>
<dbReference type="Pfam" id="PF13086">
    <property type="entry name" value="AAA_11"/>
    <property type="match status" value="2"/>
</dbReference>
<dbReference type="AlphaFoldDB" id="A0A5N5QPG0"/>
<dbReference type="InterPro" id="IPR041677">
    <property type="entry name" value="DNA2/NAM7_AAA_11"/>
</dbReference>
<evidence type="ECO:0000256" key="5">
    <source>
        <dbReference type="ARBA" id="ARBA00022741"/>
    </source>
</evidence>
<protein>
    <recommendedName>
        <fullName evidence="3">RNA helicase</fullName>
        <ecNumber evidence="3">3.6.4.13</ecNumber>
    </recommendedName>
</protein>
<comment type="caution">
    <text evidence="14">The sequence shown here is derived from an EMBL/GenBank/DDBJ whole genome shotgun (WGS) entry which is preliminary data.</text>
</comment>
<gene>
    <name evidence="14" type="ORF">CTheo_3036</name>
</gene>
<dbReference type="InterPro" id="IPR047187">
    <property type="entry name" value="SF1_C_Upf1"/>
</dbReference>
<dbReference type="GO" id="GO:0003723">
    <property type="term" value="F:RNA binding"/>
    <property type="evidence" value="ECO:0007669"/>
    <property type="project" value="InterPro"/>
</dbReference>
<proteinExistence type="inferred from homology"/>
<comment type="catalytic activity">
    <reaction evidence="10">
        <text>ATP + H2O = ADP + phosphate + H(+)</text>
        <dbReference type="Rhea" id="RHEA:13065"/>
        <dbReference type="ChEBI" id="CHEBI:15377"/>
        <dbReference type="ChEBI" id="CHEBI:15378"/>
        <dbReference type="ChEBI" id="CHEBI:30616"/>
        <dbReference type="ChEBI" id="CHEBI:43474"/>
        <dbReference type="ChEBI" id="CHEBI:456216"/>
        <dbReference type="EC" id="3.6.4.13"/>
    </reaction>
</comment>
<comment type="catalytic activity">
    <reaction evidence="11">
        <text>ATP + H2O = ADP + phosphate + H(+)</text>
        <dbReference type="Rhea" id="RHEA:13065"/>
        <dbReference type="ChEBI" id="CHEBI:15377"/>
        <dbReference type="ChEBI" id="CHEBI:15378"/>
        <dbReference type="ChEBI" id="CHEBI:30616"/>
        <dbReference type="ChEBI" id="CHEBI:43474"/>
        <dbReference type="ChEBI" id="CHEBI:456216"/>
        <dbReference type="EC" id="3.6.4.12"/>
    </reaction>
    <physiologicalReaction direction="left-to-right" evidence="11">
        <dbReference type="Rhea" id="RHEA:13066"/>
    </physiologicalReaction>
</comment>
<keyword evidence="5" id="KW-0547">Nucleotide-binding</keyword>
<dbReference type="GO" id="GO:0005737">
    <property type="term" value="C:cytoplasm"/>
    <property type="evidence" value="ECO:0007669"/>
    <property type="project" value="UniProtKB-SubCell"/>
</dbReference>
<dbReference type="GO" id="GO:0005524">
    <property type="term" value="F:ATP binding"/>
    <property type="evidence" value="ECO:0007669"/>
    <property type="project" value="UniProtKB-KW"/>
</dbReference>
<keyword evidence="8" id="KW-0067">ATP-binding</keyword>
<dbReference type="InterPro" id="IPR027417">
    <property type="entry name" value="P-loop_NTPase"/>
</dbReference>
<dbReference type="CDD" id="cd18808">
    <property type="entry name" value="SF1_C_Upf1"/>
    <property type="match status" value="1"/>
</dbReference>
<evidence type="ECO:0000256" key="10">
    <source>
        <dbReference type="ARBA" id="ARBA00047984"/>
    </source>
</evidence>
<reference evidence="14 15" key="1">
    <citation type="journal article" date="2019" name="Fungal Biol. Biotechnol.">
        <title>Draft genome sequence of fastidious pathogen Ceratobasidium theobromae, which causes vascular-streak dieback in Theobroma cacao.</title>
        <authorList>
            <person name="Ali S.S."/>
            <person name="Asman A."/>
            <person name="Shao J."/>
            <person name="Firmansyah A.P."/>
            <person name="Susilo A.W."/>
            <person name="Rosmana A."/>
            <person name="McMahon P."/>
            <person name="Junaid M."/>
            <person name="Guest D."/>
            <person name="Kheng T.Y."/>
            <person name="Meinhardt L.W."/>
            <person name="Bailey B.A."/>
        </authorList>
    </citation>
    <scope>NUCLEOTIDE SEQUENCE [LARGE SCALE GENOMIC DNA]</scope>
    <source>
        <strain evidence="14 15">CT2</strain>
    </source>
</reference>
<comment type="similarity">
    <text evidence="2">Belongs to the DNA2/NAM7 helicase family. SDE3 subfamily.</text>
</comment>
<evidence type="ECO:0000256" key="8">
    <source>
        <dbReference type="ARBA" id="ARBA00022840"/>
    </source>
</evidence>
<dbReference type="InterPro" id="IPR014001">
    <property type="entry name" value="Helicase_ATP-bd"/>
</dbReference>
<dbReference type="GO" id="GO:0005694">
    <property type="term" value="C:chromosome"/>
    <property type="evidence" value="ECO:0007669"/>
    <property type="project" value="UniProtKB-ARBA"/>
</dbReference>
<keyword evidence="4" id="KW-0963">Cytoplasm</keyword>
<evidence type="ECO:0000256" key="11">
    <source>
        <dbReference type="ARBA" id="ARBA00048432"/>
    </source>
</evidence>
<dbReference type="GO" id="GO:0031047">
    <property type="term" value="P:regulatory ncRNA-mediated gene silencing"/>
    <property type="evidence" value="ECO:0007669"/>
    <property type="project" value="UniProtKB-KW"/>
</dbReference>
<dbReference type="Pfam" id="PF13087">
    <property type="entry name" value="AAA_12"/>
    <property type="match status" value="1"/>
</dbReference>
<dbReference type="Pfam" id="PF21634">
    <property type="entry name" value="MOV-10_beta-barrel"/>
    <property type="match status" value="1"/>
</dbReference>
<name>A0A5N5QPG0_9AGAM</name>
<keyword evidence="6" id="KW-0378">Hydrolase</keyword>
<comment type="subcellular location">
    <subcellularLocation>
        <location evidence="1">Cytoplasm</location>
    </subcellularLocation>
</comment>
<dbReference type="OrthoDB" id="6513042at2759"/>
<dbReference type="PROSITE" id="PS51192">
    <property type="entry name" value="HELICASE_ATP_BIND_1"/>
    <property type="match status" value="1"/>
</dbReference>
<dbReference type="EMBL" id="SSOP01000036">
    <property type="protein sequence ID" value="KAB5593488.1"/>
    <property type="molecule type" value="Genomic_DNA"/>
</dbReference>
<keyword evidence="9" id="KW-0943">RNA-mediated gene silencing</keyword>
<evidence type="ECO:0000256" key="7">
    <source>
        <dbReference type="ARBA" id="ARBA00022806"/>
    </source>
</evidence>
<dbReference type="PANTHER" id="PTHR45418:SF1">
    <property type="entry name" value="CANCER_TESTIS ANTIGEN 55"/>
    <property type="match status" value="1"/>
</dbReference>
<organism evidence="14 15">
    <name type="scientific">Ceratobasidium theobromae</name>
    <dbReference type="NCBI Taxonomy" id="1582974"/>
    <lineage>
        <taxon>Eukaryota</taxon>
        <taxon>Fungi</taxon>
        <taxon>Dikarya</taxon>
        <taxon>Basidiomycota</taxon>
        <taxon>Agaricomycotina</taxon>
        <taxon>Agaricomycetes</taxon>
        <taxon>Cantharellales</taxon>
        <taxon>Ceratobasidiaceae</taxon>
        <taxon>Ceratobasidium</taxon>
    </lineage>
</organism>
<dbReference type="InterPro" id="IPR041679">
    <property type="entry name" value="DNA2/NAM7-like_C"/>
</dbReference>
<dbReference type="GO" id="GO:0003678">
    <property type="term" value="F:DNA helicase activity"/>
    <property type="evidence" value="ECO:0007669"/>
    <property type="project" value="UniProtKB-EC"/>
</dbReference>
<evidence type="ECO:0000256" key="1">
    <source>
        <dbReference type="ARBA" id="ARBA00004496"/>
    </source>
</evidence>
<evidence type="ECO:0000259" key="13">
    <source>
        <dbReference type="PROSITE" id="PS51192"/>
    </source>
</evidence>
<dbReference type="InterPro" id="IPR049080">
    <property type="entry name" value="MOV-10-like_beta-barrel"/>
</dbReference>
<keyword evidence="15" id="KW-1185">Reference proteome</keyword>
<evidence type="ECO:0000313" key="14">
    <source>
        <dbReference type="EMBL" id="KAB5593488.1"/>
    </source>
</evidence>
<dbReference type="GO" id="GO:0032574">
    <property type="term" value="F:5'-3' RNA helicase activity"/>
    <property type="evidence" value="ECO:0007669"/>
    <property type="project" value="InterPro"/>
</dbReference>
<dbReference type="CDD" id="cd18038">
    <property type="entry name" value="DEXXQc_Helz-like"/>
    <property type="match status" value="1"/>
</dbReference>
<evidence type="ECO:0000313" key="15">
    <source>
        <dbReference type="Proteomes" id="UP000383932"/>
    </source>
</evidence>
<evidence type="ECO:0000256" key="6">
    <source>
        <dbReference type="ARBA" id="ARBA00022801"/>
    </source>
</evidence>
<dbReference type="PANTHER" id="PTHR45418">
    <property type="entry name" value="CANCER/TESTIS ANTIGEN 55"/>
    <property type="match status" value="1"/>
</dbReference>